<dbReference type="GeneID" id="27899542"/>
<dbReference type="EMBL" id="KB456261">
    <property type="protein sequence ID" value="EMF15539.1"/>
    <property type="molecule type" value="Genomic_DNA"/>
</dbReference>
<gene>
    <name evidence="3" type="ORF">SEPMUDRAFT_131208</name>
</gene>
<evidence type="ECO:0000313" key="4">
    <source>
        <dbReference type="Proteomes" id="UP000016931"/>
    </source>
</evidence>
<dbReference type="Pfam" id="PF07000">
    <property type="entry name" value="DUF1308"/>
    <property type="match status" value="1"/>
</dbReference>
<organism evidence="3 4">
    <name type="scientific">Sphaerulina musiva (strain SO2202)</name>
    <name type="common">Poplar stem canker fungus</name>
    <name type="synonym">Septoria musiva</name>
    <dbReference type="NCBI Taxonomy" id="692275"/>
    <lineage>
        <taxon>Eukaryota</taxon>
        <taxon>Fungi</taxon>
        <taxon>Dikarya</taxon>
        <taxon>Ascomycota</taxon>
        <taxon>Pezizomycotina</taxon>
        <taxon>Dothideomycetes</taxon>
        <taxon>Dothideomycetidae</taxon>
        <taxon>Mycosphaerellales</taxon>
        <taxon>Mycosphaerellaceae</taxon>
        <taxon>Sphaerulina</taxon>
    </lineage>
</organism>
<dbReference type="InterPro" id="IPR010733">
    <property type="entry name" value="DUF1308"/>
</dbReference>
<accession>M3DCK0</accession>
<evidence type="ECO:0000313" key="3">
    <source>
        <dbReference type="EMBL" id="EMF15539.1"/>
    </source>
</evidence>
<reference evidence="3 4" key="1">
    <citation type="journal article" date="2012" name="PLoS Pathog.">
        <title>Diverse lifestyles and strategies of plant pathogenesis encoded in the genomes of eighteen Dothideomycetes fungi.</title>
        <authorList>
            <person name="Ohm R.A."/>
            <person name="Feau N."/>
            <person name="Henrissat B."/>
            <person name="Schoch C.L."/>
            <person name="Horwitz B.A."/>
            <person name="Barry K.W."/>
            <person name="Condon B.J."/>
            <person name="Copeland A.C."/>
            <person name="Dhillon B."/>
            <person name="Glaser F."/>
            <person name="Hesse C.N."/>
            <person name="Kosti I."/>
            <person name="LaButti K."/>
            <person name="Lindquist E.A."/>
            <person name="Lucas S."/>
            <person name="Salamov A.A."/>
            <person name="Bradshaw R.E."/>
            <person name="Ciuffetti L."/>
            <person name="Hamelin R.C."/>
            <person name="Kema G.H.J."/>
            <person name="Lawrence C."/>
            <person name="Scott J.A."/>
            <person name="Spatafora J.W."/>
            <person name="Turgeon B.G."/>
            <person name="de Wit P.J.G.M."/>
            <person name="Zhong S."/>
            <person name="Goodwin S.B."/>
            <person name="Grigoriev I.V."/>
        </authorList>
    </citation>
    <scope>NUCLEOTIDE SEQUENCE [LARGE SCALE GENOMIC DNA]</scope>
    <source>
        <strain evidence="3 4">SO2202</strain>
    </source>
</reference>
<dbReference type="eggNOG" id="ENOG502RZS8">
    <property type="taxonomic scope" value="Eukaryota"/>
</dbReference>
<dbReference type="HOGENOM" id="CLU_033444_1_0_1"/>
<feature type="region of interest" description="Disordered" evidence="1">
    <location>
        <begin position="183"/>
        <end position="204"/>
    </location>
</feature>
<dbReference type="PANTHER" id="PTHR13379">
    <property type="entry name" value="UNCHARACTERIZED DUF1308"/>
    <property type="match status" value="1"/>
</dbReference>
<sequence>MANANGLPPVDEVVADFDAQDSQIRVLLSDLISRAKVLLIELEQFRQHLRAIRHESHVETAHFRGTITSELAMLEKLQSKPATETTGHVAKSSNLPFLETVWGMAKRSGQVAALQKRVYYNSPGKSLSQAMYHINLGIKRPSEKGSRNAAVTVDLISEQGLIWTKVSLVTKHRILMDLAKQGWDSGGSEDEAEDGLPPRIDDEDDDIPLVKNARELCSAAASYRVRTKKPEVRLILPRIRYGELKEVDAVLDQCKSAGVTLFCGEGVVETPAIENAVRVMAPNPMDAFSSTLNIDCTILLALVSEFSHARVSKEPWFHKSLERQVEIEDNENLLPSLLYPALADRRLVCTQEAAKRMREIVSTIGTPSEKARTAIMMGDDSRKTHIELVEQMQQWSAYPVPLSWQLPIHIVDQNDKNCQETLHPVALQIIKNMTSINGSVFGYGWASGNTTVTSNRVVVKQIENDLERRENLEASIFPSLWLCPTARSLVGKEKRGAKKDVQRLPDPLRREQQRRNGLDVLSSREGREVQDMRPHGYPCEDVLAAKEAASRAFEQNHNVSVHSSTLNGSHSE</sequence>
<feature type="region of interest" description="Disordered" evidence="1">
    <location>
        <begin position="492"/>
        <end position="518"/>
    </location>
</feature>
<dbReference type="STRING" id="692275.M3DCK0"/>
<protein>
    <recommendedName>
        <fullName evidence="2">DUF1308 domain-containing protein</fullName>
    </recommendedName>
</protein>
<keyword evidence="4" id="KW-1185">Reference proteome</keyword>
<dbReference type="Proteomes" id="UP000016931">
    <property type="component" value="Unassembled WGS sequence"/>
</dbReference>
<dbReference type="PANTHER" id="PTHR13379:SF0">
    <property type="entry name" value="UPF0415 PROTEIN C7ORF25"/>
    <property type="match status" value="1"/>
</dbReference>
<feature type="domain" description="DUF1308" evidence="2">
    <location>
        <begin position="292"/>
        <end position="377"/>
    </location>
</feature>
<dbReference type="AlphaFoldDB" id="M3DCK0"/>
<proteinExistence type="predicted"/>
<evidence type="ECO:0000259" key="2">
    <source>
        <dbReference type="Pfam" id="PF07000"/>
    </source>
</evidence>
<evidence type="ECO:0000256" key="1">
    <source>
        <dbReference type="SAM" id="MobiDB-lite"/>
    </source>
</evidence>
<name>M3DCK0_SPHMS</name>
<dbReference type="OMA" id="VCDTARS"/>
<dbReference type="RefSeq" id="XP_016763660.1">
    <property type="nucleotide sequence ID" value="XM_016902405.1"/>
</dbReference>
<dbReference type="OrthoDB" id="441890at2759"/>